<dbReference type="EMBL" id="UINC01169821">
    <property type="protein sequence ID" value="SVD73548.1"/>
    <property type="molecule type" value="Genomic_DNA"/>
</dbReference>
<feature type="transmembrane region" description="Helical" evidence="1">
    <location>
        <begin position="36"/>
        <end position="58"/>
    </location>
</feature>
<name>A0A382XTE1_9ZZZZ</name>
<keyword evidence="1" id="KW-0812">Transmembrane</keyword>
<sequence>MKNKKTNPFQLFAILIIVPIGIYASFNYVLALTNDISLTIGIMAGSTVIFFIITFVLYKMGYGQRDRRRGGN</sequence>
<reference evidence="2" key="1">
    <citation type="submission" date="2018-05" db="EMBL/GenBank/DDBJ databases">
        <authorList>
            <person name="Lanie J.A."/>
            <person name="Ng W.-L."/>
            <person name="Kazmierczak K.M."/>
            <person name="Andrzejewski T.M."/>
            <person name="Davidsen T.M."/>
            <person name="Wayne K.J."/>
            <person name="Tettelin H."/>
            <person name="Glass J.I."/>
            <person name="Rusch D."/>
            <person name="Podicherti R."/>
            <person name="Tsui H.-C.T."/>
            <person name="Winkler M.E."/>
        </authorList>
    </citation>
    <scope>NUCLEOTIDE SEQUENCE</scope>
</reference>
<keyword evidence="1" id="KW-0472">Membrane</keyword>
<protein>
    <submittedName>
        <fullName evidence="2">Uncharacterized protein</fullName>
    </submittedName>
</protein>
<accession>A0A382XTE1</accession>
<organism evidence="2">
    <name type="scientific">marine metagenome</name>
    <dbReference type="NCBI Taxonomy" id="408172"/>
    <lineage>
        <taxon>unclassified sequences</taxon>
        <taxon>metagenomes</taxon>
        <taxon>ecological metagenomes</taxon>
    </lineage>
</organism>
<proteinExistence type="predicted"/>
<dbReference type="AlphaFoldDB" id="A0A382XTE1"/>
<keyword evidence="1" id="KW-1133">Transmembrane helix</keyword>
<evidence type="ECO:0000256" key="1">
    <source>
        <dbReference type="SAM" id="Phobius"/>
    </source>
</evidence>
<gene>
    <name evidence="2" type="ORF">METZ01_LOCUS426402</name>
</gene>
<feature type="transmembrane region" description="Helical" evidence="1">
    <location>
        <begin position="12"/>
        <end position="30"/>
    </location>
</feature>
<evidence type="ECO:0000313" key="2">
    <source>
        <dbReference type="EMBL" id="SVD73548.1"/>
    </source>
</evidence>